<reference evidence="5 6" key="1">
    <citation type="submission" date="2020-02" db="EMBL/GenBank/DDBJ databases">
        <title>Shewanella WXL01 sp. nov., a marine bacterium isolated from green algae in Luhuitou Fringing Reef (Northern South China Sea).</title>
        <authorList>
            <person name="Wang X."/>
        </authorList>
    </citation>
    <scope>NUCLEOTIDE SEQUENCE [LARGE SCALE GENOMIC DNA]</scope>
    <source>
        <strain evidence="5 6">MCCC 1A01895</strain>
    </source>
</reference>
<proteinExistence type="inferred from homology"/>
<keyword evidence="6" id="KW-1185">Reference proteome</keyword>
<comment type="caution">
    <text evidence="5">The sequence shown here is derived from an EMBL/GenBank/DDBJ whole genome shotgun (WGS) entry which is preliminary data.</text>
</comment>
<organism evidence="5 6">
    <name type="scientific">Shewanella intestini</name>
    <dbReference type="NCBI Taxonomy" id="2017544"/>
    <lineage>
        <taxon>Bacteria</taxon>
        <taxon>Pseudomonadati</taxon>
        <taxon>Pseudomonadota</taxon>
        <taxon>Gammaproteobacteria</taxon>
        <taxon>Alteromonadales</taxon>
        <taxon>Shewanellaceae</taxon>
        <taxon>Shewanella</taxon>
    </lineage>
</organism>
<name>A0ABS5HZE8_9GAMM</name>
<dbReference type="PANTHER" id="PTHR34874:SF3">
    <property type="entry name" value="SULFURTRANSFERASE TUSD"/>
    <property type="match status" value="1"/>
</dbReference>
<protein>
    <submittedName>
        <fullName evidence="5">Sulfurtransferase complex subunit TusD</fullName>
    </submittedName>
</protein>
<keyword evidence="3" id="KW-0963">Cytoplasm</keyword>
<comment type="similarity">
    <text evidence="2">Belongs to the DsrE/TusD family.</text>
</comment>
<comment type="subcellular location">
    <subcellularLocation>
        <location evidence="1">Cytoplasm</location>
    </subcellularLocation>
</comment>
<gene>
    <name evidence="5" type="primary">tusD</name>
    <name evidence="5" type="ORF">G3R48_03955</name>
</gene>
<accession>A0ABS5HZE8</accession>
<dbReference type="InterPro" id="IPR017463">
    <property type="entry name" value="Sulphur_relay_TusD/DsrE"/>
</dbReference>
<sequence>MSQFIIQVNGSVYGSFASVSAFHFCQAALAQGHRIHKVFFYQDGVFNANQLTCPASDEPNLHQQWLTLATDHNIALVNCVSAALRRGIVSAQDTTENGLQSVNCAPQFTMGGLGELITGIEKADRLISF</sequence>
<evidence type="ECO:0000256" key="1">
    <source>
        <dbReference type="ARBA" id="ARBA00004496"/>
    </source>
</evidence>
<dbReference type="PANTHER" id="PTHR34874">
    <property type="entry name" value="PROTEIN YCHN"/>
    <property type="match status" value="1"/>
</dbReference>
<dbReference type="Gene3D" id="3.40.1260.10">
    <property type="entry name" value="DsrEFH-like"/>
    <property type="match status" value="1"/>
</dbReference>
<evidence type="ECO:0000256" key="2">
    <source>
        <dbReference type="ARBA" id="ARBA00007067"/>
    </source>
</evidence>
<dbReference type="EMBL" id="JAAIKR010000002">
    <property type="protein sequence ID" value="MBR9727151.1"/>
    <property type="molecule type" value="Genomic_DNA"/>
</dbReference>
<dbReference type="SUPFAM" id="SSF75169">
    <property type="entry name" value="DsrEFH-like"/>
    <property type="match status" value="1"/>
</dbReference>
<evidence type="ECO:0000256" key="4">
    <source>
        <dbReference type="ARBA" id="ARBA00022679"/>
    </source>
</evidence>
<dbReference type="Proteomes" id="UP000811844">
    <property type="component" value="Unassembled WGS sequence"/>
</dbReference>
<keyword evidence="4" id="KW-0808">Transferase</keyword>
<dbReference type="InterPro" id="IPR003787">
    <property type="entry name" value="Sulphur_relay_DsrE/F-like"/>
</dbReference>
<dbReference type="RefSeq" id="WP_153663289.1">
    <property type="nucleotide sequence ID" value="NZ_JAAIKR010000002.1"/>
</dbReference>
<evidence type="ECO:0000313" key="5">
    <source>
        <dbReference type="EMBL" id="MBR9727151.1"/>
    </source>
</evidence>
<evidence type="ECO:0000313" key="6">
    <source>
        <dbReference type="Proteomes" id="UP000811844"/>
    </source>
</evidence>
<dbReference type="InterPro" id="IPR027396">
    <property type="entry name" value="DsrEFH-like"/>
</dbReference>
<dbReference type="NCBIfam" id="NF001237">
    <property type="entry name" value="PRK00207.1"/>
    <property type="match status" value="1"/>
</dbReference>
<evidence type="ECO:0000256" key="3">
    <source>
        <dbReference type="ARBA" id="ARBA00022490"/>
    </source>
</evidence>
<dbReference type="Pfam" id="PF02635">
    <property type="entry name" value="DsrE"/>
    <property type="match status" value="1"/>
</dbReference>
<dbReference type="NCBIfam" id="TIGR03012">
    <property type="entry name" value="sulf_tusD_dsrE"/>
    <property type="match status" value="1"/>
</dbReference>